<dbReference type="GO" id="GO:0008270">
    <property type="term" value="F:zinc ion binding"/>
    <property type="evidence" value="ECO:0007669"/>
    <property type="project" value="UniProtKB-UniRule"/>
</dbReference>
<dbReference type="GO" id="GO:0006145">
    <property type="term" value="P:purine nucleobase catabolic process"/>
    <property type="evidence" value="ECO:0007669"/>
    <property type="project" value="TreeGrafter"/>
</dbReference>
<evidence type="ECO:0000313" key="8">
    <source>
        <dbReference type="EMBL" id="SCY86161.1"/>
    </source>
</evidence>
<feature type="active site" evidence="6">
    <location>
        <position position="307"/>
    </location>
</feature>
<accession>A0A1G5JDZ9</accession>
<dbReference type="Proteomes" id="UP000198870">
    <property type="component" value="Unassembled WGS sequence"/>
</dbReference>
<dbReference type="UniPathway" id="UPA00070">
    <property type="reaction ID" value="UER00117"/>
</dbReference>
<dbReference type="Gene3D" id="3.20.20.140">
    <property type="entry name" value="Metal-dependent hydrolases"/>
    <property type="match status" value="1"/>
</dbReference>
<dbReference type="InterPro" id="IPR032466">
    <property type="entry name" value="Metal_Hydrolase"/>
</dbReference>
<comment type="cofactor">
    <cofactor evidence="6">
        <name>Zn(2+)</name>
        <dbReference type="ChEBI" id="CHEBI:29105"/>
    </cofactor>
    <text evidence="6">Binds 2 Zn(2+) ions per subunit.</text>
</comment>
<keyword evidence="4 6" id="KW-0378">Hydrolase</keyword>
<dbReference type="InterPro" id="IPR002195">
    <property type="entry name" value="Dihydroorotase_CS"/>
</dbReference>
<comment type="pathway">
    <text evidence="6">Pyrimidine metabolism; UMP biosynthesis via de novo pathway; (S)-dihydroorotate from bicarbonate: step 3/3.</text>
</comment>
<dbReference type="EMBL" id="FMUX01000028">
    <property type="protein sequence ID" value="SCY86161.1"/>
    <property type="molecule type" value="Genomic_DNA"/>
</dbReference>
<dbReference type="Gene3D" id="2.30.40.10">
    <property type="entry name" value="Urease, subunit C, domain 1"/>
    <property type="match status" value="1"/>
</dbReference>
<protein>
    <recommendedName>
        <fullName evidence="6">Dihydroorotase</fullName>
        <shortName evidence="6">DHOase</shortName>
        <ecNumber evidence="6">3.5.2.3</ecNumber>
    </recommendedName>
</protein>
<dbReference type="InterPro" id="IPR024403">
    <property type="entry name" value="DHOase_cat"/>
</dbReference>
<evidence type="ECO:0000256" key="4">
    <source>
        <dbReference type="ARBA" id="ARBA00022801"/>
    </source>
</evidence>
<dbReference type="SUPFAM" id="SSF51338">
    <property type="entry name" value="Composite domain of metallo-dependent hydrolases"/>
    <property type="match status" value="1"/>
</dbReference>
<dbReference type="EC" id="3.5.2.3" evidence="6"/>
<feature type="binding site" evidence="6">
    <location>
        <position position="154"/>
    </location>
    <ligand>
        <name>Zn(2+)</name>
        <dbReference type="ChEBI" id="CHEBI:29105"/>
        <label>1</label>
    </ligand>
</feature>
<comment type="caution">
    <text evidence="6">Lacks conserved residue(s) required for the propagation of feature annotation.</text>
</comment>
<organism evidence="8 9">
    <name type="scientific">Desulfoluna spongiiphila</name>
    <dbReference type="NCBI Taxonomy" id="419481"/>
    <lineage>
        <taxon>Bacteria</taxon>
        <taxon>Pseudomonadati</taxon>
        <taxon>Thermodesulfobacteriota</taxon>
        <taxon>Desulfobacteria</taxon>
        <taxon>Desulfobacterales</taxon>
        <taxon>Desulfolunaceae</taxon>
        <taxon>Desulfoluna</taxon>
    </lineage>
</organism>
<dbReference type="AlphaFoldDB" id="A0A1G5JDZ9"/>
<feature type="binding site" evidence="6">
    <location>
        <position position="280"/>
    </location>
    <ligand>
        <name>substrate</name>
    </ligand>
</feature>
<evidence type="ECO:0000256" key="2">
    <source>
        <dbReference type="ARBA" id="ARBA00010286"/>
    </source>
</evidence>
<evidence type="ECO:0000256" key="3">
    <source>
        <dbReference type="ARBA" id="ARBA00022723"/>
    </source>
</evidence>
<name>A0A1G5JDZ9_9BACT</name>
<dbReference type="GO" id="GO:0004151">
    <property type="term" value="F:dihydroorotase activity"/>
    <property type="evidence" value="ECO:0007669"/>
    <property type="project" value="UniProtKB-UniRule"/>
</dbReference>
<feature type="binding site" evidence="6">
    <location>
        <position position="311"/>
    </location>
    <ligand>
        <name>substrate</name>
    </ligand>
</feature>
<dbReference type="PROSITE" id="PS00482">
    <property type="entry name" value="DIHYDROOROTASE_1"/>
    <property type="match status" value="1"/>
</dbReference>
<dbReference type="PROSITE" id="PS00483">
    <property type="entry name" value="DIHYDROOROTASE_2"/>
    <property type="match status" value="1"/>
</dbReference>
<dbReference type="OrthoDB" id="9803027at2"/>
<dbReference type="Pfam" id="PF12890">
    <property type="entry name" value="DHOase"/>
    <property type="match status" value="1"/>
</dbReference>
<feature type="binding site" evidence="6">
    <location>
        <position position="181"/>
    </location>
    <ligand>
        <name>Zn(2+)</name>
        <dbReference type="ChEBI" id="CHEBI:29105"/>
        <label>2</label>
    </ligand>
</feature>
<dbReference type="PANTHER" id="PTHR43668">
    <property type="entry name" value="ALLANTOINASE"/>
    <property type="match status" value="1"/>
</dbReference>
<proteinExistence type="inferred from homology"/>
<feature type="binding site" evidence="6">
    <location>
        <position position="96"/>
    </location>
    <ligand>
        <name>substrate</name>
    </ligand>
</feature>
<feature type="binding site" evidence="6">
    <location>
        <position position="62"/>
    </location>
    <ligand>
        <name>Zn(2+)</name>
        <dbReference type="ChEBI" id="CHEBI:29105"/>
        <label>1</label>
    </ligand>
</feature>
<dbReference type="HAMAP" id="MF_00220_B">
    <property type="entry name" value="PyrC_classI_B"/>
    <property type="match status" value="1"/>
</dbReference>
<feature type="binding site" evidence="6">
    <location>
        <position position="307"/>
    </location>
    <ligand>
        <name>Zn(2+)</name>
        <dbReference type="ChEBI" id="CHEBI:29105"/>
        <label>1</label>
    </ligand>
</feature>
<sequence>MLTVIKDGRVVDPGNAVGSFDVWIKDGCIDELVPCGEKSIPEDAEVIDAKGLLVVPGLIDVHVHLREPGEEYKETIETGARSAAAGGFTAVCAMPNTKPVNDTPEITSFIVKQAKAAGYARVYPVAAITGGLSGGSLCEFGELKQAGAVAVSDDGRPVEDGQIMRRAMEYAKGFGMLVISHCEELSLVAGGCMNEGLTATRMGLAGIPNISESMMVIRDISLAELTGAHLHVAHVSTHESIEAIREAKKRGISVTAETAPHYFTLTDEAVTGYDTNAKMNPPLRTEQDRQAVREALADGTLDVIATDHAPHSILEKDLEFNRAMNGIIGLETSLPLSLQLVREGVLTLEDLVTRMSKRPAQILGLDNSLIKGRPADLTLIDEEAEWTVVASQLQSKSANTPFEGWTMKGRAVRTIVDGKSVFIG</sequence>
<comment type="function">
    <text evidence="1 6">Catalyzes the reversible cyclization of carbamoyl aspartate to dihydroorotate.</text>
</comment>
<reference evidence="8 9" key="1">
    <citation type="submission" date="2016-10" db="EMBL/GenBank/DDBJ databases">
        <authorList>
            <person name="de Groot N.N."/>
        </authorList>
    </citation>
    <scope>NUCLEOTIDE SEQUENCE [LARGE SCALE GENOMIC DNA]</scope>
    <source>
        <strain evidence="8 9">AA1</strain>
    </source>
</reference>
<feature type="binding site" evidence="6">
    <location>
        <position position="154"/>
    </location>
    <ligand>
        <name>Zn(2+)</name>
        <dbReference type="ChEBI" id="CHEBI:29105"/>
        <label>2</label>
    </ligand>
</feature>
<keyword evidence="6" id="KW-0862">Zinc</keyword>
<dbReference type="SUPFAM" id="SSF51556">
    <property type="entry name" value="Metallo-dependent hydrolases"/>
    <property type="match status" value="1"/>
</dbReference>
<evidence type="ECO:0000256" key="5">
    <source>
        <dbReference type="ARBA" id="ARBA00022975"/>
    </source>
</evidence>
<dbReference type="NCBIfam" id="TIGR00857">
    <property type="entry name" value="pyrC_multi"/>
    <property type="match status" value="1"/>
</dbReference>
<dbReference type="GO" id="GO:0005737">
    <property type="term" value="C:cytoplasm"/>
    <property type="evidence" value="ECO:0007669"/>
    <property type="project" value="TreeGrafter"/>
</dbReference>
<comment type="similarity">
    <text evidence="2 6">Belongs to the metallo-dependent hydrolases superfamily. DHOase family. Class I DHOase subfamily.</text>
</comment>
<dbReference type="RefSeq" id="WP_092215309.1">
    <property type="nucleotide sequence ID" value="NZ_FMUX01000028.1"/>
</dbReference>
<dbReference type="STRING" id="419481.SAMN05216233_12855"/>
<keyword evidence="5 6" id="KW-0665">Pyrimidine biosynthesis</keyword>
<evidence type="ECO:0000313" key="9">
    <source>
        <dbReference type="Proteomes" id="UP000198870"/>
    </source>
</evidence>
<comment type="catalytic activity">
    <reaction evidence="6">
        <text>(S)-dihydroorotate + H2O = N-carbamoyl-L-aspartate + H(+)</text>
        <dbReference type="Rhea" id="RHEA:24296"/>
        <dbReference type="ChEBI" id="CHEBI:15377"/>
        <dbReference type="ChEBI" id="CHEBI:15378"/>
        <dbReference type="ChEBI" id="CHEBI:30864"/>
        <dbReference type="ChEBI" id="CHEBI:32814"/>
        <dbReference type="EC" id="3.5.2.3"/>
    </reaction>
</comment>
<dbReference type="CDD" id="cd01317">
    <property type="entry name" value="DHOase_IIa"/>
    <property type="match status" value="1"/>
</dbReference>
<feature type="binding site" evidence="6">
    <location>
        <position position="64"/>
    </location>
    <ligand>
        <name>Zn(2+)</name>
        <dbReference type="ChEBI" id="CHEBI:29105"/>
        <label>1</label>
    </ligand>
</feature>
<evidence type="ECO:0000256" key="1">
    <source>
        <dbReference type="ARBA" id="ARBA00002368"/>
    </source>
</evidence>
<dbReference type="GO" id="GO:0004038">
    <property type="term" value="F:allantoinase activity"/>
    <property type="evidence" value="ECO:0007669"/>
    <property type="project" value="TreeGrafter"/>
</dbReference>
<dbReference type="GO" id="GO:0044205">
    <property type="term" value="P:'de novo' UMP biosynthetic process"/>
    <property type="evidence" value="ECO:0007669"/>
    <property type="project" value="UniProtKB-UniRule"/>
</dbReference>
<feature type="binding site" evidence="6">
    <location>
        <position position="234"/>
    </location>
    <ligand>
        <name>Zn(2+)</name>
        <dbReference type="ChEBI" id="CHEBI:29105"/>
        <label>2</label>
    </ligand>
</feature>
<evidence type="ECO:0000259" key="7">
    <source>
        <dbReference type="Pfam" id="PF12890"/>
    </source>
</evidence>
<feature type="binding site" evidence="6">
    <location>
        <begin position="64"/>
        <end position="66"/>
    </location>
    <ligand>
        <name>substrate</name>
    </ligand>
</feature>
<evidence type="ECO:0000256" key="6">
    <source>
        <dbReference type="HAMAP-Rule" id="MF_00220"/>
    </source>
</evidence>
<feature type="domain" description="Dihydroorotase catalytic" evidence="7">
    <location>
        <begin position="52"/>
        <end position="240"/>
    </location>
</feature>
<keyword evidence="9" id="KW-1185">Reference proteome</keyword>
<dbReference type="InterPro" id="IPR050138">
    <property type="entry name" value="DHOase/Allantoinase_Hydrolase"/>
</dbReference>
<keyword evidence="3 6" id="KW-0479">Metal-binding</keyword>
<dbReference type="PANTHER" id="PTHR43668:SF2">
    <property type="entry name" value="ALLANTOINASE"/>
    <property type="match status" value="1"/>
</dbReference>
<dbReference type="InterPro" id="IPR004722">
    <property type="entry name" value="DHOase"/>
</dbReference>
<gene>
    <name evidence="6" type="primary">pyrC</name>
    <name evidence="8" type="ORF">SAMN05216233_12855</name>
</gene>
<dbReference type="InterPro" id="IPR011059">
    <property type="entry name" value="Metal-dep_hydrolase_composite"/>
</dbReference>